<reference evidence="3" key="2">
    <citation type="submission" date="2016-01" db="EMBL/GenBank/DDBJ databases">
        <authorList>
            <person name="Poehlein A."/>
            <person name="Schlien K."/>
            <person name="Gottschalk G."/>
            <person name="Buckel W."/>
            <person name="Daniel R."/>
        </authorList>
    </citation>
    <scope>NUCLEOTIDE SEQUENCE [LARGE SCALE GENOMIC DNA]</scope>
    <source>
        <strain evidence="3">X2</strain>
    </source>
</reference>
<dbReference type="InterPro" id="IPR014975">
    <property type="entry name" value="DUF1836"/>
</dbReference>
<dbReference type="Proteomes" id="UP000068026">
    <property type="component" value="Chromosome"/>
</dbReference>
<accession>A0A0X1U898</accession>
<dbReference type="AlphaFoldDB" id="A0A0X1U898"/>
<dbReference type="EMBL" id="FQUA01000004">
    <property type="protein sequence ID" value="SHE64726.1"/>
    <property type="molecule type" value="Genomic_DNA"/>
</dbReference>
<dbReference type="PANTHER" id="PTHR40056:SF1">
    <property type="entry name" value="DUF1836 DOMAIN-CONTAINING PROTEIN"/>
    <property type="match status" value="1"/>
</dbReference>
<reference evidence="4" key="3">
    <citation type="submission" date="2016-11" db="EMBL/GenBank/DDBJ databases">
        <authorList>
            <person name="Jaros S."/>
            <person name="Januszkiewicz K."/>
            <person name="Wedrychowicz H."/>
        </authorList>
    </citation>
    <scope>NUCLEOTIDE SEQUENCE [LARGE SCALE GENOMIC DNA]</scope>
    <source>
        <strain evidence="4">DSM 1682</strain>
    </source>
</reference>
<dbReference type="EMBL" id="CP014223">
    <property type="protein sequence ID" value="AMJ41151.1"/>
    <property type="molecule type" value="Genomic_DNA"/>
</dbReference>
<gene>
    <name evidence="1" type="ORF">CPRO_15580</name>
    <name evidence="2" type="ORF">SAMN02745151_01369</name>
</gene>
<reference evidence="2" key="4">
    <citation type="submission" date="2016-11" db="EMBL/GenBank/DDBJ databases">
        <authorList>
            <person name="Varghese N."/>
            <person name="Submissions S."/>
        </authorList>
    </citation>
    <scope>NUCLEOTIDE SEQUENCE</scope>
    <source>
        <strain evidence="2">DSM 1682</strain>
    </source>
</reference>
<evidence type="ECO:0000313" key="2">
    <source>
        <dbReference type="EMBL" id="SHE64726.1"/>
    </source>
</evidence>
<sequence>MTALEKIIDNFTQEIKSSGSIDIEDIPNIDLYMDQVTTFMDKALVRNKRYDEDKILTKTMINNYTKAKIFPAPVKKKYSRMHIMLLIMIYHLKTVLSIRDIGILFQPVLSVKSLEEQEKMIHNIYTGFTKLQLSTQQNMQSSAEGIQDTAIPVKEIIEAYQDEKIEKILLVLLLAIRANAEKQLAEKVLDTYF</sequence>
<dbReference type="PANTHER" id="PTHR40056">
    <property type="entry name" value="HYPOTHETICAL CYTOSOLIC PROTEIN"/>
    <property type="match status" value="1"/>
</dbReference>
<name>A0A0X1U898_ANAPI</name>
<reference evidence="1 3" key="1">
    <citation type="journal article" date="2016" name="Genome Announc.">
        <title>Complete Genome Sequence of the Amino Acid-Fermenting Clostridium propionicum X2 (DSM 1682).</title>
        <authorList>
            <person name="Poehlein A."/>
            <person name="Schlien K."/>
            <person name="Chowdhury N.P."/>
            <person name="Gottschalk G."/>
            <person name="Buckel W."/>
            <person name="Daniel R."/>
        </authorList>
    </citation>
    <scope>NUCLEOTIDE SEQUENCE [LARGE SCALE GENOMIC DNA]</scope>
    <source>
        <strain evidence="1 3">X2</strain>
    </source>
</reference>
<proteinExistence type="predicted"/>
<dbReference type="RefSeq" id="WP_066049879.1">
    <property type="nucleotide sequence ID" value="NZ_CP014223.1"/>
</dbReference>
<dbReference type="Proteomes" id="UP000184204">
    <property type="component" value="Unassembled WGS sequence"/>
</dbReference>
<keyword evidence="3" id="KW-1185">Reference proteome</keyword>
<dbReference type="KEGG" id="cpro:CPRO_15580"/>
<evidence type="ECO:0000313" key="1">
    <source>
        <dbReference type="EMBL" id="AMJ41151.1"/>
    </source>
</evidence>
<protein>
    <recommendedName>
        <fullName evidence="5">DUF1836 domain-containing protein</fullName>
    </recommendedName>
</protein>
<dbReference type="OrthoDB" id="3191472at2"/>
<evidence type="ECO:0008006" key="5">
    <source>
        <dbReference type="Google" id="ProtNLM"/>
    </source>
</evidence>
<evidence type="ECO:0000313" key="3">
    <source>
        <dbReference type="Proteomes" id="UP000068026"/>
    </source>
</evidence>
<evidence type="ECO:0000313" key="4">
    <source>
        <dbReference type="Proteomes" id="UP000184204"/>
    </source>
</evidence>
<dbReference type="Pfam" id="PF08876">
    <property type="entry name" value="DUF1836"/>
    <property type="match status" value="1"/>
</dbReference>
<organism evidence="2 4">
    <name type="scientific">Anaerotignum propionicum DSM 1682</name>
    <dbReference type="NCBI Taxonomy" id="991789"/>
    <lineage>
        <taxon>Bacteria</taxon>
        <taxon>Bacillati</taxon>
        <taxon>Bacillota</taxon>
        <taxon>Clostridia</taxon>
        <taxon>Lachnospirales</taxon>
        <taxon>Anaerotignaceae</taxon>
        <taxon>Anaerotignum</taxon>
    </lineage>
</organism>